<dbReference type="Gene3D" id="3.40.50.300">
    <property type="entry name" value="P-loop containing nucleotide triphosphate hydrolases"/>
    <property type="match status" value="1"/>
</dbReference>
<dbReference type="InterPro" id="IPR018022">
    <property type="entry name" value="IPT"/>
</dbReference>
<evidence type="ECO:0000256" key="7">
    <source>
        <dbReference type="ARBA" id="ARBA00022840"/>
    </source>
</evidence>
<comment type="catalytic activity">
    <reaction evidence="9 10 11">
        <text>adenosine(37) in tRNA + dimethylallyl diphosphate = N(6)-dimethylallyladenosine(37) in tRNA + diphosphate</text>
        <dbReference type="Rhea" id="RHEA:26482"/>
        <dbReference type="Rhea" id="RHEA-COMP:10162"/>
        <dbReference type="Rhea" id="RHEA-COMP:10375"/>
        <dbReference type="ChEBI" id="CHEBI:33019"/>
        <dbReference type="ChEBI" id="CHEBI:57623"/>
        <dbReference type="ChEBI" id="CHEBI:74411"/>
        <dbReference type="ChEBI" id="CHEBI:74415"/>
        <dbReference type="EC" id="2.5.1.75"/>
    </reaction>
</comment>
<feature type="site" description="Interaction with substrate tRNA" evidence="10">
    <location>
        <position position="115"/>
    </location>
</feature>
<evidence type="ECO:0000256" key="3">
    <source>
        <dbReference type="ARBA" id="ARBA00005842"/>
    </source>
</evidence>
<comment type="cofactor">
    <cofactor evidence="1 10">
        <name>Mg(2+)</name>
        <dbReference type="ChEBI" id="CHEBI:18420"/>
    </cofactor>
</comment>
<comment type="function">
    <text evidence="2 10 12">Catalyzes the transfer of a dimethylallyl group onto the adenine at position 37 in tRNAs that read codons beginning with uridine, leading to the formation of N6-(dimethylallyl)adenosine (i(6)A).</text>
</comment>
<evidence type="ECO:0000256" key="4">
    <source>
        <dbReference type="ARBA" id="ARBA00022679"/>
    </source>
</evidence>
<dbReference type="EMBL" id="SMGI01000006">
    <property type="protein sequence ID" value="TCK64700.1"/>
    <property type="molecule type" value="Genomic_DNA"/>
</dbReference>
<reference evidence="14 15" key="1">
    <citation type="journal article" date="2015" name="Stand. Genomic Sci.">
        <title>Genomic Encyclopedia of Bacterial and Archaeal Type Strains, Phase III: the genomes of soil and plant-associated and newly described type strains.</title>
        <authorList>
            <person name="Whitman W.B."/>
            <person name="Woyke T."/>
            <person name="Klenk H.P."/>
            <person name="Zhou Y."/>
            <person name="Lilburn T.G."/>
            <person name="Beck B.J."/>
            <person name="De Vos P."/>
            <person name="Vandamme P."/>
            <person name="Eisen J.A."/>
            <person name="Garrity G."/>
            <person name="Hugenholtz P."/>
            <person name="Kyrpides N.C."/>
        </authorList>
    </citation>
    <scope>NUCLEOTIDE SEQUENCE [LARGE SCALE GENOMIC DNA]</scope>
    <source>
        <strain evidence="14 15">CECT 8445</strain>
    </source>
</reference>
<evidence type="ECO:0000256" key="5">
    <source>
        <dbReference type="ARBA" id="ARBA00022694"/>
    </source>
</evidence>
<evidence type="ECO:0000256" key="13">
    <source>
        <dbReference type="RuleBase" id="RU003785"/>
    </source>
</evidence>
<evidence type="ECO:0000256" key="11">
    <source>
        <dbReference type="RuleBase" id="RU003783"/>
    </source>
</evidence>
<evidence type="ECO:0000256" key="1">
    <source>
        <dbReference type="ARBA" id="ARBA00001946"/>
    </source>
</evidence>
<keyword evidence="6 10" id="KW-0547">Nucleotide-binding</keyword>
<dbReference type="AlphaFoldDB" id="A0A4R1KJX4"/>
<keyword evidence="4 10" id="KW-0808">Transferase</keyword>
<sequence length="317" mass="36557">MVPNFVINAEKCFIMTKTLISIVGPTGIGKTALSIKLANHFNTEIISSDSRQFFKEMNIGTAIPNPEELNAVKHHFIQHISIKEPYNVGQFEKDAIKKLNHLFKIHDEVIMVGGSGLYSNAVIHGLDEFPDVSEHIREELNITLKSEGIKQLQIQLKQLDKKAYNTIAVDNPQRLIRALEICIGTGKPYSSFLNKKKTKRPFKTVQIGVIADRERIYERINKRVDIMVENGLVKEAESLIPFKHLNALNTVGYKELFNYFDGIWSLDFAISEIKKNTRRFAKRQLTWYRKDKSIAWFDYKENIEKIINHIEEKKPTN</sequence>
<accession>A0A4R1KJX4</accession>
<dbReference type="PANTHER" id="PTHR11088">
    <property type="entry name" value="TRNA DIMETHYLALLYLTRANSFERASE"/>
    <property type="match status" value="1"/>
</dbReference>
<dbReference type="EC" id="2.5.1.75" evidence="10"/>
<keyword evidence="15" id="KW-1185">Reference proteome</keyword>
<evidence type="ECO:0000256" key="6">
    <source>
        <dbReference type="ARBA" id="ARBA00022741"/>
    </source>
</evidence>
<dbReference type="Pfam" id="PF01715">
    <property type="entry name" value="IPPT"/>
    <property type="match status" value="1"/>
</dbReference>
<keyword evidence="7 10" id="KW-0067">ATP-binding</keyword>
<feature type="binding site" evidence="10">
    <location>
        <begin position="26"/>
        <end position="31"/>
    </location>
    <ligand>
        <name>substrate</name>
    </ligand>
</feature>
<evidence type="ECO:0000256" key="8">
    <source>
        <dbReference type="ARBA" id="ARBA00022842"/>
    </source>
</evidence>
<evidence type="ECO:0000256" key="9">
    <source>
        <dbReference type="ARBA" id="ARBA00049563"/>
    </source>
</evidence>
<keyword evidence="8 10" id="KW-0460">Magnesium</keyword>
<dbReference type="Proteomes" id="UP000295714">
    <property type="component" value="Unassembled WGS sequence"/>
</dbReference>
<dbReference type="GO" id="GO:0005524">
    <property type="term" value="F:ATP binding"/>
    <property type="evidence" value="ECO:0007669"/>
    <property type="project" value="UniProtKB-UniRule"/>
</dbReference>
<dbReference type="SUPFAM" id="SSF52540">
    <property type="entry name" value="P-loop containing nucleoside triphosphate hydrolases"/>
    <property type="match status" value="2"/>
</dbReference>
<feature type="region of interest" description="Interaction with substrate tRNA" evidence="10">
    <location>
        <begin position="173"/>
        <end position="177"/>
    </location>
</feature>
<gene>
    <name evidence="10" type="primary">miaA</name>
    <name evidence="14" type="ORF">DFQ05_2684</name>
</gene>
<feature type="site" description="Interaction with substrate tRNA" evidence="10">
    <location>
        <position position="137"/>
    </location>
</feature>
<evidence type="ECO:0000256" key="12">
    <source>
        <dbReference type="RuleBase" id="RU003784"/>
    </source>
</evidence>
<comment type="caution">
    <text evidence="10">Lacks conserved residue(s) required for the propagation of feature annotation.</text>
</comment>
<name>A0A4R1KJX4_9FLAO</name>
<comment type="subunit">
    <text evidence="10">Monomer.</text>
</comment>
<keyword evidence="5 10" id="KW-0819">tRNA processing</keyword>
<evidence type="ECO:0000256" key="2">
    <source>
        <dbReference type="ARBA" id="ARBA00003213"/>
    </source>
</evidence>
<dbReference type="InterPro" id="IPR039657">
    <property type="entry name" value="Dimethylallyltransferase"/>
</dbReference>
<proteinExistence type="inferred from homology"/>
<feature type="region of interest" description="Interaction with substrate tRNA" evidence="10">
    <location>
        <begin position="49"/>
        <end position="52"/>
    </location>
</feature>
<comment type="similarity">
    <text evidence="3 10 13">Belongs to the IPP transferase family.</text>
</comment>
<dbReference type="NCBIfam" id="TIGR00174">
    <property type="entry name" value="miaA"/>
    <property type="match status" value="1"/>
</dbReference>
<feature type="binding site" evidence="10">
    <location>
        <begin position="24"/>
        <end position="31"/>
    </location>
    <ligand>
        <name>ATP</name>
        <dbReference type="ChEBI" id="CHEBI:30616"/>
    </ligand>
</feature>
<dbReference type="Gene3D" id="1.10.20.140">
    <property type="match status" value="1"/>
</dbReference>
<dbReference type="HAMAP" id="MF_00185">
    <property type="entry name" value="IPP_trans"/>
    <property type="match status" value="1"/>
</dbReference>
<dbReference type="PANTHER" id="PTHR11088:SF60">
    <property type="entry name" value="TRNA DIMETHYLALLYLTRANSFERASE"/>
    <property type="match status" value="1"/>
</dbReference>
<evidence type="ECO:0000313" key="14">
    <source>
        <dbReference type="EMBL" id="TCK64700.1"/>
    </source>
</evidence>
<comment type="caution">
    <text evidence="14">The sequence shown here is derived from an EMBL/GenBank/DDBJ whole genome shotgun (WGS) entry which is preliminary data.</text>
</comment>
<evidence type="ECO:0000256" key="10">
    <source>
        <dbReference type="HAMAP-Rule" id="MF_00185"/>
    </source>
</evidence>
<evidence type="ECO:0000313" key="15">
    <source>
        <dbReference type="Proteomes" id="UP000295714"/>
    </source>
</evidence>
<dbReference type="GO" id="GO:0006400">
    <property type="term" value="P:tRNA modification"/>
    <property type="evidence" value="ECO:0007669"/>
    <property type="project" value="TreeGrafter"/>
</dbReference>
<organism evidence="14 15">
    <name type="scientific">Winogradskyella wandonensis</name>
    <dbReference type="NCBI Taxonomy" id="1442586"/>
    <lineage>
        <taxon>Bacteria</taxon>
        <taxon>Pseudomonadati</taxon>
        <taxon>Bacteroidota</taxon>
        <taxon>Flavobacteriia</taxon>
        <taxon>Flavobacteriales</taxon>
        <taxon>Flavobacteriaceae</taxon>
        <taxon>Winogradskyella</taxon>
    </lineage>
</organism>
<protein>
    <recommendedName>
        <fullName evidence="10">tRNA dimethylallyltransferase</fullName>
        <ecNumber evidence="10">2.5.1.75</ecNumber>
    </recommendedName>
    <alternativeName>
        <fullName evidence="10">Dimethylallyl diphosphate:tRNA dimethylallyltransferase</fullName>
        <shortName evidence="10">DMAPP:tRNA dimethylallyltransferase</shortName>
        <shortName evidence="10">DMATase</shortName>
    </alternativeName>
    <alternativeName>
        <fullName evidence="10">Isopentenyl-diphosphate:tRNA isopentenyltransferase</fullName>
        <shortName evidence="10">IPP transferase</shortName>
        <shortName evidence="10">IPPT</shortName>
        <shortName evidence="10">IPTase</shortName>
    </alternativeName>
</protein>
<dbReference type="InterPro" id="IPR027417">
    <property type="entry name" value="P-loop_NTPase"/>
</dbReference>
<dbReference type="GO" id="GO:0052381">
    <property type="term" value="F:tRNA dimethylallyltransferase activity"/>
    <property type="evidence" value="ECO:0007669"/>
    <property type="project" value="UniProtKB-UniRule"/>
</dbReference>